<comment type="similarity">
    <text evidence="2 4">Belongs to the SspH family.</text>
</comment>
<comment type="subcellular location">
    <subcellularLocation>
        <location evidence="1 4">Spore core</location>
    </subcellularLocation>
</comment>
<comment type="induction">
    <text evidence="4">Expressed only in the forespore compartment of sporulating cells.</text>
</comment>
<accession>A0ABP7V9X6</accession>
<dbReference type="NCBIfam" id="TIGR02861">
    <property type="entry name" value="SASP_H"/>
    <property type="match status" value="1"/>
</dbReference>
<reference evidence="6" key="1">
    <citation type="journal article" date="2019" name="Int. J. Syst. Evol. Microbiol.">
        <title>The Global Catalogue of Microorganisms (GCM) 10K type strain sequencing project: providing services to taxonomists for standard genome sequencing and annotation.</title>
        <authorList>
            <consortium name="The Broad Institute Genomics Platform"/>
            <consortium name="The Broad Institute Genome Sequencing Center for Infectious Disease"/>
            <person name="Wu L."/>
            <person name="Ma J."/>
        </authorList>
    </citation>
    <scope>NUCLEOTIDE SEQUENCE [LARGE SCALE GENOMIC DNA]</scope>
    <source>
        <strain evidence="6">JCM 17250</strain>
    </source>
</reference>
<evidence type="ECO:0000256" key="2">
    <source>
        <dbReference type="ARBA" id="ARBA00006573"/>
    </source>
</evidence>
<evidence type="ECO:0000313" key="6">
    <source>
        <dbReference type="Proteomes" id="UP001501734"/>
    </source>
</evidence>
<evidence type="ECO:0000256" key="4">
    <source>
        <dbReference type="HAMAP-Rule" id="MF_00667"/>
    </source>
</evidence>
<evidence type="ECO:0000313" key="5">
    <source>
        <dbReference type="EMBL" id="GAA4062257.1"/>
    </source>
</evidence>
<protein>
    <recommendedName>
        <fullName evidence="4">Small, acid-soluble spore protein H</fullName>
        <shortName evidence="4">SASP H</shortName>
    </recommendedName>
</protein>
<name>A0ABP7V9X6_9BACI</name>
<organism evidence="5 6">
    <name type="scientific">Amphibacillus indicireducens</name>
    <dbReference type="NCBI Taxonomy" id="1076330"/>
    <lineage>
        <taxon>Bacteria</taxon>
        <taxon>Bacillati</taxon>
        <taxon>Bacillota</taxon>
        <taxon>Bacilli</taxon>
        <taxon>Bacillales</taxon>
        <taxon>Bacillaceae</taxon>
        <taxon>Amphibacillus</taxon>
    </lineage>
</organism>
<dbReference type="Pfam" id="PF08141">
    <property type="entry name" value="SspH"/>
    <property type="match status" value="1"/>
</dbReference>
<keyword evidence="6" id="KW-1185">Reference proteome</keyword>
<sequence>MDAARAQEIVMIPDMVHVTFQGQKVFIEHVDEDQMLATIHPLDNPEEKLSVSVDQLVEH</sequence>
<comment type="caution">
    <text evidence="5">The sequence shown here is derived from an EMBL/GenBank/DDBJ whole genome shotgun (WGS) entry which is preliminary data.</text>
</comment>
<dbReference type="InterPro" id="IPR012610">
    <property type="entry name" value="SASP_SspH"/>
</dbReference>
<gene>
    <name evidence="4" type="primary">sspH</name>
    <name evidence="5" type="ORF">GCM10022410_06340</name>
</gene>
<proteinExistence type="evidence at transcript level"/>
<dbReference type="RefSeq" id="WP_344910254.1">
    <property type="nucleotide sequence ID" value="NZ_BAABDL010000034.1"/>
</dbReference>
<dbReference type="EMBL" id="BAABDL010000034">
    <property type="protein sequence ID" value="GAA4062257.1"/>
    <property type="molecule type" value="Genomic_DNA"/>
</dbReference>
<evidence type="ECO:0000256" key="1">
    <source>
        <dbReference type="ARBA" id="ARBA00004288"/>
    </source>
</evidence>
<evidence type="ECO:0000256" key="3">
    <source>
        <dbReference type="ARBA" id="ARBA00022969"/>
    </source>
</evidence>
<keyword evidence="3 4" id="KW-0749">Sporulation</keyword>
<dbReference type="Proteomes" id="UP001501734">
    <property type="component" value="Unassembled WGS sequence"/>
</dbReference>
<dbReference type="HAMAP" id="MF_00667">
    <property type="entry name" value="SspH"/>
    <property type="match status" value="1"/>
</dbReference>